<dbReference type="Gene3D" id="3.40.50.410">
    <property type="entry name" value="von Willebrand factor, type A domain"/>
    <property type="match status" value="1"/>
</dbReference>
<evidence type="ECO:0000256" key="4">
    <source>
        <dbReference type="ARBA" id="ARBA00023136"/>
    </source>
</evidence>
<keyword evidence="2 5" id="KW-0812">Transmembrane</keyword>
<evidence type="ECO:0000313" key="7">
    <source>
        <dbReference type="EMBL" id="CBX27210.1"/>
    </source>
</evidence>
<evidence type="ECO:0000256" key="2">
    <source>
        <dbReference type="ARBA" id="ARBA00022692"/>
    </source>
</evidence>
<dbReference type="SUPFAM" id="SSF53300">
    <property type="entry name" value="vWA-like"/>
    <property type="match status" value="1"/>
</dbReference>
<gene>
    <name evidence="7" type="ORF">N47_A12390</name>
</gene>
<name>E1Y9G6_9BACT</name>
<dbReference type="InterPro" id="IPR050768">
    <property type="entry name" value="UPF0353/GerABKA_families"/>
</dbReference>
<organism evidence="7">
    <name type="scientific">uncultured Desulfobacterium sp</name>
    <dbReference type="NCBI Taxonomy" id="201089"/>
    <lineage>
        <taxon>Bacteria</taxon>
        <taxon>Pseudomonadati</taxon>
        <taxon>Thermodesulfobacteriota</taxon>
        <taxon>Desulfobacteria</taxon>
        <taxon>Desulfobacterales</taxon>
        <taxon>Desulfobacteriaceae</taxon>
        <taxon>Desulfobacterium</taxon>
        <taxon>environmental samples</taxon>
    </lineage>
</organism>
<feature type="transmembrane region" description="Helical" evidence="5">
    <location>
        <begin position="34"/>
        <end position="53"/>
    </location>
</feature>
<dbReference type="EMBL" id="FR695864">
    <property type="protein sequence ID" value="CBX27210.1"/>
    <property type="molecule type" value="Genomic_DNA"/>
</dbReference>
<evidence type="ECO:0000259" key="6">
    <source>
        <dbReference type="PROSITE" id="PS50234"/>
    </source>
</evidence>
<feature type="domain" description="VWFA" evidence="6">
    <location>
        <begin position="70"/>
        <end position="275"/>
    </location>
</feature>
<sequence length="312" mass="34221">MLVFGYRQKKKALDLVADPELLVRLAGNMNKGKIFVKTAFLICALGIMLFALAGPRWGSHYQDITQKGVDIMVLVDVSPSMMVEDIKPNRLERARREVLDFLNVVQGDRIGLIAFSGVAFVQCPLTLDYGAIQMFLDELKPELIPVAGTDLGAAIEAGISSFDFKSVTDKVIMLITDGEDNEGKGLIAAQKAKEKGVKIFVFGMGDPSGGPIPATDGKGGFRKDRNGNVIMSKMDEESLEKIASATGGRYTRSVTGDLDLIYFDGIKSLTTARTLKSGKIKVYEERFSFFLPVAFLLLILEVLIIEREKIKN</sequence>
<dbReference type="PROSITE" id="PS50234">
    <property type="entry name" value="VWFA"/>
    <property type="match status" value="1"/>
</dbReference>
<reference evidence="7" key="1">
    <citation type="journal article" date="2011" name="Environ. Microbiol.">
        <title>Genomic insights into the metabolic potential of the polycyclic aromatic hydrocarbon degrading sulfate-reducing Deltaproteobacterium N47.</title>
        <authorList>
            <person name="Bergmann F."/>
            <person name="Selesi D."/>
            <person name="Weinmaier T."/>
            <person name="Tischler P."/>
            <person name="Rattei T."/>
            <person name="Meckenstock R.U."/>
        </authorList>
    </citation>
    <scope>NUCLEOTIDE SEQUENCE</scope>
</reference>
<evidence type="ECO:0000256" key="3">
    <source>
        <dbReference type="ARBA" id="ARBA00022989"/>
    </source>
</evidence>
<evidence type="ECO:0000256" key="1">
    <source>
        <dbReference type="ARBA" id="ARBA00022475"/>
    </source>
</evidence>
<dbReference type="Pfam" id="PF13519">
    <property type="entry name" value="VWA_2"/>
    <property type="match status" value="1"/>
</dbReference>
<dbReference type="PANTHER" id="PTHR22550">
    <property type="entry name" value="SPORE GERMINATION PROTEIN"/>
    <property type="match status" value="1"/>
</dbReference>
<proteinExistence type="predicted"/>
<dbReference type="AlphaFoldDB" id="E1Y9G6"/>
<dbReference type="PANTHER" id="PTHR22550:SF5">
    <property type="entry name" value="LEUCINE ZIPPER PROTEIN 4"/>
    <property type="match status" value="1"/>
</dbReference>
<feature type="transmembrane region" description="Helical" evidence="5">
    <location>
        <begin position="287"/>
        <end position="305"/>
    </location>
</feature>
<evidence type="ECO:0000256" key="5">
    <source>
        <dbReference type="SAM" id="Phobius"/>
    </source>
</evidence>
<dbReference type="InterPro" id="IPR036465">
    <property type="entry name" value="vWFA_dom_sf"/>
</dbReference>
<keyword evidence="3 5" id="KW-1133">Transmembrane helix</keyword>
<keyword evidence="4 5" id="KW-0472">Membrane</keyword>
<dbReference type="SMART" id="SM00327">
    <property type="entry name" value="VWA"/>
    <property type="match status" value="1"/>
</dbReference>
<accession>E1Y9G6</accession>
<keyword evidence="1" id="KW-1003">Cell membrane</keyword>
<protein>
    <recommendedName>
        <fullName evidence="6">VWFA domain-containing protein</fullName>
    </recommendedName>
</protein>
<dbReference type="InterPro" id="IPR002035">
    <property type="entry name" value="VWF_A"/>
</dbReference>